<evidence type="ECO:0000256" key="2">
    <source>
        <dbReference type="ARBA" id="ARBA00008156"/>
    </source>
</evidence>
<proteinExistence type="inferred from homology"/>
<evidence type="ECO:0000256" key="5">
    <source>
        <dbReference type="ARBA" id="ARBA00022729"/>
    </source>
</evidence>
<keyword evidence="12" id="KW-1185">Reference proteome</keyword>
<dbReference type="GO" id="GO:0020037">
    <property type="term" value="F:heme binding"/>
    <property type="evidence" value="ECO:0007669"/>
    <property type="project" value="InterPro"/>
</dbReference>
<dbReference type="Gene3D" id="2.140.10.10">
    <property type="entry name" value="Quinoprotein alcohol dehydrogenase-like superfamily"/>
    <property type="match status" value="1"/>
</dbReference>
<dbReference type="PANTHER" id="PTHR32303">
    <property type="entry name" value="QUINOPROTEIN ALCOHOL DEHYDROGENASE (CYTOCHROME C)"/>
    <property type="match status" value="1"/>
</dbReference>
<keyword evidence="4 8" id="KW-0479">Metal-binding</keyword>
<organism evidence="11 12">
    <name type="scientific">Paracidobacterium acidisoli</name>
    <dbReference type="NCBI Taxonomy" id="2303751"/>
    <lineage>
        <taxon>Bacteria</taxon>
        <taxon>Pseudomonadati</taxon>
        <taxon>Acidobacteriota</taxon>
        <taxon>Terriglobia</taxon>
        <taxon>Terriglobales</taxon>
        <taxon>Acidobacteriaceae</taxon>
        <taxon>Paracidobacterium</taxon>
    </lineage>
</organism>
<feature type="domain" description="Cytochrome c" evidence="10">
    <location>
        <begin position="597"/>
        <end position="696"/>
    </location>
</feature>
<dbReference type="Pfam" id="PF01011">
    <property type="entry name" value="PQQ"/>
    <property type="match status" value="2"/>
</dbReference>
<evidence type="ECO:0000256" key="9">
    <source>
        <dbReference type="SAM" id="SignalP"/>
    </source>
</evidence>
<name>A0A372IUR3_9BACT</name>
<dbReference type="GO" id="GO:0016491">
    <property type="term" value="F:oxidoreductase activity"/>
    <property type="evidence" value="ECO:0007669"/>
    <property type="project" value="UniProtKB-KW"/>
</dbReference>
<keyword evidence="5 9" id="KW-0732">Signal</keyword>
<dbReference type="InterPro" id="IPR018391">
    <property type="entry name" value="PQQ_b-propeller_rpt"/>
</dbReference>
<feature type="chain" id="PRO_5016572152" evidence="9">
    <location>
        <begin position="29"/>
        <end position="714"/>
    </location>
</feature>
<evidence type="ECO:0000256" key="8">
    <source>
        <dbReference type="PROSITE-ProRule" id="PRU00433"/>
    </source>
</evidence>
<dbReference type="SUPFAM" id="SSF46626">
    <property type="entry name" value="Cytochrome c"/>
    <property type="match status" value="1"/>
</dbReference>
<dbReference type="SUPFAM" id="SSF50998">
    <property type="entry name" value="Quinoprotein alcohol dehydrogenase-like"/>
    <property type="match status" value="1"/>
</dbReference>
<dbReference type="InterPro" id="IPR036909">
    <property type="entry name" value="Cyt_c-like_dom_sf"/>
</dbReference>
<evidence type="ECO:0000256" key="1">
    <source>
        <dbReference type="ARBA" id="ARBA00001931"/>
    </source>
</evidence>
<dbReference type="EMBL" id="QVQT01000001">
    <property type="protein sequence ID" value="RFU18656.1"/>
    <property type="molecule type" value="Genomic_DNA"/>
</dbReference>
<dbReference type="GO" id="GO:0046872">
    <property type="term" value="F:metal ion binding"/>
    <property type="evidence" value="ECO:0007669"/>
    <property type="project" value="UniProtKB-KW"/>
</dbReference>
<keyword evidence="3 8" id="KW-0349">Heme</keyword>
<dbReference type="PROSITE" id="PS51007">
    <property type="entry name" value="CYTC"/>
    <property type="match status" value="1"/>
</dbReference>
<comment type="similarity">
    <text evidence="2">Belongs to the bacterial PQQ dehydrogenase family.</text>
</comment>
<accession>A0A372IUR3</accession>
<evidence type="ECO:0000259" key="10">
    <source>
        <dbReference type="PROSITE" id="PS51007"/>
    </source>
</evidence>
<dbReference type="OrthoDB" id="7012117at2"/>
<sequence length="714" mass="76798">MTKAVRVFLGAGISVAALVGLVVSCARAGQRSASDPAAAGNVTAERVLDQTAASPDWMVAGRGFGEQHFSPLKQINDQNVNSLGVAWYLPIDSAMGMSSEPIEVDGTLYVTAALDIVYAVNASTGKQIWRFDPKAERGVSTQNSYAVRVNRGVAVWEGKVYVATGDCRLFAVDAASGRQLWASQVCDPKWTGSTGAPHVARGKVFIGYNGSDDESRGSIVAFDAQTGKEAYRFWTVPGDPALGPEPAALEMARKTWQGPEYWKVGGGDVWDAITYDPQTNLIVFGNAGAHAGEGTRQHQTPAGDKLYAGSIVAINADTGQYVWHYQTSGKYHQTENFHIIIADLVINGQKRHVAMTAPKNGFFYVLDATNGKLINGGPMVNTTWAHSLDLTTGRPVEVTPPAGRKENFQWTVHNWWPMSYSPDAGLVYVPITDSQDPHHASTPDFNTHPSGRSFFGRLIAWDPVKNEARWSVQEPIAVNGSPVSTAGNLVFQGEGTGEFSAYTADSGKKLWSVKTGSAIDSVPITYSAGGEQYVVVPIGWGSASRIFGPASMMVTMETKYGPSGLIAFKLGGTAALPNPHIVVPEVPKPPVQTFSKEDIAQGRILAESHLCEGCHSPHLDGSGAWTDQASGADGDIPDLRYMPESVHQQWYAIVMAGSHEKQGMLGFGVKDLEYPPVTKLTTKEADQIHAYIIDEEWKAYNAQHSTAKPEASAK</sequence>
<keyword evidence="6" id="KW-0560">Oxidoreductase</keyword>
<reference evidence="11 12" key="1">
    <citation type="submission" date="2018-08" db="EMBL/GenBank/DDBJ databases">
        <title>Acidipila sp. 4G-K13, an acidobacterium isolated from forest soil.</title>
        <authorList>
            <person name="Gao Z.-H."/>
            <person name="Qiu L.-H."/>
        </authorList>
    </citation>
    <scope>NUCLEOTIDE SEQUENCE [LARGE SCALE GENOMIC DNA]</scope>
    <source>
        <strain evidence="11 12">4G-K13</strain>
    </source>
</reference>
<dbReference type="GO" id="GO:0009055">
    <property type="term" value="F:electron transfer activity"/>
    <property type="evidence" value="ECO:0007669"/>
    <property type="project" value="InterPro"/>
</dbReference>
<evidence type="ECO:0000256" key="3">
    <source>
        <dbReference type="ARBA" id="ARBA00022617"/>
    </source>
</evidence>
<evidence type="ECO:0000256" key="4">
    <source>
        <dbReference type="ARBA" id="ARBA00022723"/>
    </source>
</evidence>
<dbReference type="PANTHER" id="PTHR32303:SF10">
    <property type="entry name" value="OUTER MEMBRANE PROTEIN ASSEMBLY FACTOR BAMB"/>
    <property type="match status" value="1"/>
</dbReference>
<dbReference type="SMART" id="SM00564">
    <property type="entry name" value="PQQ"/>
    <property type="match status" value="5"/>
</dbReference>
<dbReference type="PROSITE" id="PS51257">
    <property type="entry name" value="PROKAR_LIPOPROTEIN"/>
    <property type="match status" value="1"/>
</dbReference>
<dbReference type="InterPro" id="IPR011047">
    <property type="entry name" value="Quinoprotein_ADH-like_sf"/>
</dbReference>
<protein>
    <submittedName>
        <fullName evidence="11">PQQ-dependent dehydrogenase, methanol/ethanol family</fullName>
    </submittedName>
</protein>
<dbReference type="InterPro" id="IPR002372">
    <property type="entry name" value="PQQ_rpt_dom"/>
</dbReference>
<dbReference type="Proteomes" id="UP000264702">
    <property type="component" value="Unassembled WGS sequence"/>
</dbReference>
<dbReference type="Gene3D" id="1.10.760.10">
    <property type="entry name" value="Cytochrome c-like domain"/>
    <property type="match status" value="1"/>
</dbReference>
<dbReference type="AlphaFoldDB" id="A0A372IUR3"/>
<feature type="signal peptide" evidence="9">
    <location>
        <begin position="1"/>
        <end position="28"/>
    </location>
</feature>
<comment type="caution">
    <text evidence="11">The sequence shown here is derived from an EMBL/GenBank/DDBJ whole genome shotgun (WGS) entry which is preliminary data.</text>
</comment>
<evidence type="ECO:0000313" key="11">
    <source>
        <dbReference type="EMBL" id="RFU18656.1"/>
    </source>
</evidence>
<comment type="cofactor">
    <cofactor evidence="1">
        <name>pyrroloquinoline quinone</name>
        <dbReference type="ChEBI" id="CHEBI:58442"/>
    </cofactor>
</comment>
<keyword evidence="7 8" id="KW-0408">Iron</keyword>
<evidence type="ECO:0000256" key="7">
    <source>
        <dbReference type="ARBA" id="ARBA00023004"/>
    </source>
</evidence>
<gene>
    <name evidence="11" type="ORF">D0Y96_03690</name>
</gene>
<evidence type="ECO:0000313" key="12">
    <source>
        <dbReference type="Proteomes" id="UP000264702"/>
    </source>
</evidence>
<evidence type="ECO:0000256" key="6">
    <source>
        <dbReference type="ARBA" id="ARBA00023002"/>
    </source>
</evidence>
<dbReference type="InterPro" id="IPR009056">
    <property type="entry name" value="Cyt_c-like_dom"/>
</dbReference>